<name>A0A7L8AID0_9FLAO</name>
<evidence type="ECO:0000313" key="1">
    <source>
        <dbReference type="EMBL" id="QOD61762.1"/>
    </source>
</evidence>
<reference evidence="1 2" key="1">
    <citation type="journal article" date="2016" name="Int. J. Syst. Evol. Microbiol.">
        <title>Polaribacter haliotis sp. nov., isolated from the gut of abalone Haliotis discus hannai.</title>
        <authorList>
            <person name="Kim Y.O."/>
            <person name="Park I.S."/>
            <person name="Park S."/>
            <person name="Nam B.H."/>
            <person name="Park J.M."/>
            <person name="Kim D.G."/>
            <person name="Yoon J.H."/>
        </authorList>
    </citation>
    <scope>NUCLEOTIDE SEQUENCE [LARGE SCALE GENOMIC DNA]</scope>
    <source>
        <strain evidence="1 2">KCTC 52418</strain>
    </source>
</reference>
<dbReference type="RefSeq" id="WP_088352921.1">
    <property type="nucleotide sequence ID" value="NZ_CP061813.1"/>
</dbReference>
<proteinExistence type="predicted"/>
<evidence type="ECO:0008006" key="3">
    <source>
        <dbReference type="Google" id="ProtNLM"/>
    </source>
</evidence>
<gene>
    <name evidence="1" type="ORF">H9I45_04765</name>
</gene>
<accession>A0A7L8AID0</accession>
<dbReference type="KEGG" id="phal:H9I45_04765"/>
<dbReference type="AlphaFoldDB" id="A0A7L8AID0"/>
<protein>
    <recommendedName>
        <fullName evidence="3">Nuclear transport factor 2 family protein</fullName>
    </recommendedName>
</protein>
<keyword evidence="2" id="KW-1185">Reference proteome</keyword>
<dbReference type="Proteomes" id="UP000516764">
    <property type="component" value="Chromosome"/>
</dbReference>
<sequence>MIEQSEKTLKQAGENLIKAGTTFDIEQLDLIYHKNLKVFMVDTNGQSNMLDKNSVLTMFQSKRDNGDAHLNNWAEYSNIDLNGDLGHIIVVRKVNLTGIEQKFVFSLELVWEENRWQVTREVAVMQPEN</sequence>
<dbReference type="EMBL" id="CP061813">
    <property type="protein sequence ID" value="QOD61762.1"/>
    <property type="molecule type" value="Genomic_DNA"/>
</dbReference>
<organism evidence="1 2">
    <name type="scientific">Polaribacter haliotis</name>
    <dbReference type="NCBI Taxonomy" id="1888915"/>
    <lineage>
        <taxon>Bacteria</taxon>
        <taxon>Pseudomonadati</taxon>
        <taxon>Bacteroidota</taxon>
        <taxon>Flavobacteriia</taxon>
        <taxon>Flavobacteriales</taxon>
        <taxon>Flavobacteriaceae</taxon>
    </lineage>
</organism>
<evidence type="ECO:0000313" key="2">
    <source>
        <dbReference type="Proteomes" id="UP000516764"/>
    </source>
</evidence>
<dbReference type="Gene3D" id="3.10.450.50">
    <property type="match status" value="1"/>
</dbReference>
<dbReference type="OrthoDB" id="7869025at2"/>